<dbReference type="InterPro" id="IPR000298">
    <property type="entry name" value="Cyt_c_oxidase-like_su3"/>
</dbReference>
<dbReference type="PANTHER" id="PTHR11403">
    <property type="entry name" value="CYTOCHROME C OXIDASE SUBUNIT III"/>
    <property type="match status" value="1"/>
</dbReference>
<dbReference type="RefSeq" id="WP_263342024.1">
    <property type="nucleotide sequence ID" value="NZ_JAGSYH010000009.1"/>
</dbReference>
<evidence type="ECO:0000256" key="6">
    <source>
        <dbReference type="RuleBase" id="RU003376"/>
    </source>
</evidence>
<keyword evidence="4 7" id="KW-1133">Transmembrane helix</keyword>
<feature type="transmembrane region" description="Helical" evidence="7">
    <location>
        <begin position="228"/>
        <end position="247"/>
    </location>
</feature>
<evidence type="ECO:0000256" key="7">
    <source>
        <dbReference type="SAM" id="Phobius"/>
    </source>
</evidence>
<keyword evidence="10" id="KW-1185">Reference proteome</keyword>
<feature type="transmembrane region" description="Helical" evidence="7">
    <location>
        <begin position="182"/>
        <end position="208"/>
    </location>
</feature>
<reference evidence="10" key="1">
    <citation type="journal article" date="2019" name="Int. J. Syst. Evol. Microbiol.">
        <title>The Global Catalogue of Microorganisms (GCM) 10K type strain sequencing project: providing services to taxonomists for standard genome sequencing and annotation.</title>
        <authorList>
            <consortium name="The Broad Institute Genomics Platform"/>
            <consortium name="The Broad Institute Genome Sequencing Center for Infectious Disease"/>
            <person name="Wu L."/>
            <person name="Ma J."/>
        </authorList>
    </citation>
    <scope>NUCLEOTIDE SEQUENCE [LARGE SCALE GENOMIC DNA]</scope>
    <source>
        <strain evidence="10">JCM 4087</strain>
    </source>
</reference>
<accession>A0ABW1EJ36</accession>
<feature type="domain" description="Heme-copper oxidase subunit III family profile" evidence="8">
    <location>
        <begin position="41"/>
        <end position="249"/>
    </location>
</feature>
<evidence type="ECO:0000256" key="5">
    <source>
        <dbReference type="ARBA" id="ARBA00023136"/>
    </source>
</evidence>
<evidence type="ECO:0000256" key="2">
    <source>
        <dbReference type="ARBA" id="ARBA00010581"/>
    </source>
</evidence>
<evidence type="ECO:0000259" key="8">
    <source>
        <dbReference type="PROSITE" id="PS50253"/>
    </source>
</evidence>
<name>A0ABW1EJ36_9BACT</name>
<feature type="transmembrane region" description="Helical" evidence="7">
    <location>
        <begin position="42"/>
        <end position="65"/>
    </location>
</feature>
<dbReference type="PROSITE" id="PS50253">
    <property type="entry name" value="COX3"/>
    <property type="match status" value="1"/>
</dbReference>
<evidence type="ECO:0000313" key="10">
    <source>
        <dbReference type="Proteomes" id="UP001596091"/>
    </source>
</evidence>
<dbReference type="Pfam" id="PF00510">
    <property type="entry name" value="COX3"/>
    <property type="match status" value="2"/>
</dbReference>
<feature type="transmembrane region" description="Helical" evidence="7">
    <location>
        <begin position="85"/>
        <end position="106"/>
    </location>
</feature>
<evidence type="ECO:0000256" key="3">
    <source>
        <dbReference type="ARBA" id="ARBA00022692"/>
    </source>
</evidence>
<keyword evidence="5 7" id="KW-0472">Membrane</keyword>
<keyword evidence="3 6" id="KW-0812">Transmembrane</keyword>
<dbReference type="EMBL" id="JBHSPH010000009">
    <property type="protein sequence ID" value="MFC5864291.1"/>
    <property type="molecule type" value="Genomic_DNA"/>
</dbReference>
<protein>
    <submittedName>
        <fullName evidence="9">Cytochrome c oxidase subunit 3 family protein</fullName>
    </submittedName>
</protein>
<dbReference type="CDD" id="cd02862">
    <property type="entry name" value="NorE_like"/>
    <property type="match status" value="1"/>
</dbReference>
<evidence type="ECO:0000256" key="4">
    <source>
        <dbReference type="ARBA" id="ARBA00022989"/>
    </source>
</evidence>
<dbReference type="InterPro" id="IPR013833">
    <property type="entry name" value="Cyt_c_oxidase_su3_a-hlx"/>
</dbReference>
<dbReference type="Proteomes" id="UP001596091">
    <property type="component" value="Unassembled WGS sequence"/>
</dbReference>
<comment type="similarity">
    <text evidence="2 6">Belongs to the cytochrome c oxidase subunit 3 family.</text>
</comment>
<feature type="transmembrane region" description="Helical" evidence="7">
    <location>
        <begin position="113"/>
        <end position="131"/>
    </location>
</feature>
<dbReference type="SUPFAM" id="SSF81452">
    <property type="entry name" value="Cytochrome c oxidase subunit III-like"/>
    <property type="match status" value="1"/>
</dbReference>
<proteinExistence type="inferred from homology"/>
<comment type="caution">
    <text evidence="9">The sequence shown here is derived from an EMBL/GenBank/DDBJ whole genome shotgun (WGS) entry which is preliminary data.</text>
</comment>
<dbReference type="Gene3D" id="1.20.120.80">
    <property type="entry name" value="Cytochrome c oxidase, subunit III, four-helix bundle"/>
    <property type="match status" value="1"/>
</dbReference>
<evidence type="ECO:0000313" key="9">
    <source>
        <dbReference type="EMBL" id="MFC5864291.1"/>
    </source>
</evidence>
<organism evidence="9 10">
    <name type="scientific">Acidicapsa dinghuensis</name>
    <dbReference type="NCBI Taxonomy" id="2218256"/>
    <lineage>
        <taxon>Bacteria</taxon>
        <taxon>Pseudomonadati</taxon>
        <taxon>Acidobacteriota</taxon>
        <taxon>Terriglobia</taxon>
        <taxon>Terriglobales</taxon>
        <taxon>Acidobacteriaceae</taxon>
        <taxon>Acidicapsa</taxon>
    </lineage>
</organism>
<dbReference type="InterPro" id="IPR035973">
    <property type="entry name" value="Cyt_c_oxidase_su3-like_sf"/>
</dbReference>
<dbReference type="PANTHER" id="PTHR11403:SF6">
    <property type="entry name" value="NITRIC OXIDE REDUCTASE SUBUNIT E"/>
    <property type="match status" value="1"/>
</dbReference>
<comment type="subcellular location">
    <subcellularLocation>
        <location evidence="6">Cell membrane</location>
        <topology evidence="6">Multi-pass membrane protein</topology>
    </subcellularLocation>
    <subcellularLocation>
        <location evidence="1">Membrane</location>
        <topology evidence="1">Multi-pass membrane protein</topology>
    </subcellularLocation>
</comment>
<gene>
    <name evidence="9" type="ORF">ACFPT7_18440</name>
</gene>
<dbReference type="InterPro" id="IPR024791">
    <property type="entry name" value="Cyt_c/ubiquinol_Oxase_su3"/>
</dbReference>
<evidence type="ECO:0000256" key="1">
    <source>
        <dbReference type="ARBA" id="ARBA00004141"/>
    </source>
</evidence>
<sequence>MSDSQAVATTVDAGHAGGHAAHPPYQRHHFVSMEQQNETTNFGMWLFLLTEIMFFGGMFTAYLIYRNWYYPAFVAASHTLNIIEGTANTGVLITSSFTMALGVWCAETKRRKGLVWSLIATFILGLVFLGIKADEYHEKWVLHHVPGTYFSAQAFVHPTAEDGKPAEKPLAPDMAAHTEVYFSLYFAMTGMHALHMIIGIGILSFMLFRATRGAYMDGNIAFVENFGLYWHFVDIIWIFLFPLLYLISRYS</sequence>